<evidence type="ECO:0000313" key="1">
    <source>
        <dbReference type="EMBL" id="MDP9765121.1"/>
    </source>
</evidence>
<comment type="caution">
    <text evidence="1">The sequence shown here is derived from an EMBL/GenBank/DDBJ whole genome shotgun (WGS) entry which is preliminary data.</text>
</comment>
<accession>A0ABT9MES5</accession>
<proteinExistence type="predicted"/>
<dbReference type="RefSeq" id="WP_307466675.1">
    <property type="nucleotide sequence ID" value="NZ_JAURUR010000009.1"/>
</dbReference>
<organism evidence="1 2">
    <name type="scientific">Deinococcus enclensis</name>
    <dbReference type="NCBI Taxonomy" id="1049582"/>
    <lineage>
        <taxon>Bacteria</taxon>
        <taxon>Thermotogati</taxon>
        <taxon>Deinococcota</taxon>
        <taxon>Deinococci</taxon>
        <taxon>Deinococcales</taxon>
        <taxon>Deinococcaceae</taxon>
        <taxon>Deinococcus</taxon>
    </lineage>
</organism>
<sequence>MKTAPIIAVLLVLAGLGAWTWQVTTTRATLQQQLTNLGAPAVRCSATLWERPRCEAALSPTEKRAVIQGLKQDGARPVQRELTGGRDDLQPQYTCYVQAADICFYDLVSADRASTLVVATRAR</sequence>
<name>A0ABT9MES5_9DEIO</name>
<protein>
    <submittedName>
        <fullName evidence="1">Uncharacterized protein</fullName>
    </submittedName>
</protein>
<keyword evidence="2" id="KW-1185">Reference proteome</keyword>
<gene>
    <name evidence="1" type="ORF">QO006_002569</name>
</gene>
<dbReference type="EMBL" id="JAURUR010000009">
    <property type="protein sequence ID" value="MDP9765121.1"/>
    <property type="molecule type" value="Genomic_DNA"/>
</dbReference>
<reference evidence="1 2" key="1">
    <citation type="submission" date="2023-07" db="EMBL/GenBank/DDBJ databases">
        <title>Genomic Encyclopedia of Type Strains, Phase IV (KMG-IV): sequencing the most valuable type-strain genomes for metagenomic binning, comparative biology and taxonomic classification.</title>
        <authorList>
            <person name="Goeker M."/>
        </authorList>
    </citation>
    <scope>NUCLEOTIDE SEQUENCE [LARGE SCALE GENOMIC DNA]</scope>
    <source>
        <strain evidence="1 2">NIO-1023</strain>
    </source>
</reference>
<dbReference type="Proteomes" id="UP001232163">
    <property type="component" value="Unassembled WGS sequence"/>
</dbReference>
<evidence type="ECO:0000313" key="2">
    <source>
        <dbReference type="Proteomes" id="UP001232163"/>
    </source>
</evidence>